<dbReference type="Proteomes" id="UP001172457">
    <property type="component" value="Chromosome 7"/>
</dbReference>
<comment type="similarity">
    <text evidence="1">Belongs to the protease inhibitor I3 (leguminous Kunitz-type inhibitor) family.</text>
</comment>
<dbReference type="Gene3D" id="2.80.10.50">
    <property type="match status" value="2"/>
</dbReference>
<evidence type="ECO:0000256" key="2">
    <source>
        <dbReference type="SAM" id="Phobius"/>
    </source>
</evidence>
<evidence type="ECO:0000256" key="1">
    <source>
        <dbReference type="ARBA" id="ARBA00005440"/>
    </source>
</evidence>
<feature type="signal peptide" evidence="3">
    <location>
        <begin position="1"/>
        <end position="19"/>
    </location>
</feature>
<reference evidence="4" key="1">
    <citation type="submission" date="2023-03" db="EMBL/GenBank/DDBJ databases">
        <title>Chromosome-scale reference genome and RAD-based genetic map of yellow starthistle (Centaurea solstitialis) reveal putative structural variation and QTLs associated with invader traits.</title>
        <authorList>
            <person name="Reatini B."/>
            <person name="Cang F.A."/>
            <person name="Jiang Q."/>
            <person name="Mckibben M.T.W."/>
            <person name="Barker M.S."/>
            <person name="Rieseberg L.H."/>
            <person name="Dlugosch K.M."/>
        </authorList>
    </citation>
    <scope>NUCLEOTIDE SEQUENCE</scope>
    <source>
        <strain evidence="4">CAN-66</strain>
        <tissue evidence="4">Leaf</tissue>
    </source>
</reference>
<dbReference type="PANTHER" id="PTHR33107:SF88">
    <property type="entry name" value="PROTEINASE INHIBITOR I3"/>
    <property type="match status" value="1"/>
</dbReference>
<dbReference type="Pfam" id="PF00197">
    <property type="entry name" value="Kunitz_legume"/>
    <property type="match status" value="2"/>
</dbReference>
<gene>
    <name evidence="4" type="ORF">OSB04_026594</name>
</gene>
<dbReference type="AlphaFoldDB" id="A0AA38SCZ9"/>
<keyword evidence="2" id="KW-0472">Membrane</keyword>
<feature type="transmembrane region" description="Helical" evidence="2">
    <location>
        <begin position="181"/>
        <end position="200"/>
    </location>
</feature>
<evidence type="ECO:0000313" key="5">
    <source>
        <dbReference type="Proteomes" id="UP001172457"/>
    </source>
</evidence>
<accession>A0AA38SCZ9</accession>
<proteinExistence type="inferred from homology"/>
<dbReference type="InterPro" id="IPR056368">
    <property type="entry name" value="KTI1"/>
</dbReference>
<name>A0AA38SCZ9_9ASTR</name>
<dbReference type="EMBL" id="JARYMX010000007">
    <property type="protein sequence ID" value="KAJ9540088.1"/>
    <property type="molecule type" value="Genomic_DNA"/>
</dbReference>
<dbReference type="InterPro" id="IPR011065">
    <property type="entry name" value="Kunitz_inhibitor_STI-like_sf"/>
</dbReference>
<evidence type="ECO:0000256" key="3">
    <source>
        <dbReference type="SAM" id="SignalP"/>
    </source>
</evidence>
<evidence type="ECO:0000313" key="4">
    <source>
        <dbReference type="EMBL" id="KAJ9540088.1"/>
    </source>
</evidence>
<dbReference type="InterPro" id="IPR002160">
    <property type="entry name" value="Prot_inh_Kunz-lg"/>
</dbReference>
<keyword evidence="2" id="KW-1133">Transmembrane helix</keyword>
<organism evidence="4 5">
    <name type="scientific">Centaurea solstitialis</name>
    <name type="common">yellow star-thistle</name>
    <dbReference type="NCBI Taxonomy" id="347529"/>
    <lineage>
        <taxon>Eukaryota</taxon>
        <taxon>Viridiplantae</taxon>
        <taxon>Streptophyta</taxon>
        <taxon>Embryophyta</taxon>
        <taxon>Tracheophyta</taxon>
        <taxon>Spermatophyta</taxon>
        <taxon>Magnoliopsida</taxon>
        <taxon>eudicotyledons</taxon>
        <taxon>Gunneridae</taxon>
        <taxon>Pentapetalae</taxon>
        <taxon>asterids</taxon>
        <taxon>campanulids</taxon>
        <taxon>Asterales</taxon>
        <taxon>Asteraceae</taxon>
        <taxon>Carduoideae</taxon>
        <taxon>Cardueae</taxon>
        <taxon>Centaureinae</taxon>
        <taxon>Centaurea</taxon>
    </lineage>
</organism>
<dbReference type="GO" id="GO:0004866">
    <property type="term" value="F:endopeptidase inhibitor activity"/>
    <property type="evidence" value="ECO:0007669"/>
    <property type="project" value="InterPro"/>
</dbReference>
<dbReference type="SUPFAM" id="SSF50386">
    <property type="entry name" value="STI-like"/>
    <property type="match status" value="2"/>
</dbReference>
<keyword evidence="2" id="KW-0812">Transmembrane</keyword>
<keyword evidence="5" id="KW-1185">Reference proteome</keyword>
<dbReference type="SMART" id="SM00452">
    <property type="entry name" value="STI"/>
    <property type="match status" value="1"/>
</dbReference>
<comment type="caution">
    <text evidence="4">The sequence shown here is derived from an EMBL/GenBank/DDBJ whole genome shotgun (WGS) entry which is preliminary data.</text>
</comment>
<sequence>MKPSLFIVSFILFISIALAAEVTIKDAKGKKVLNNVPYHLGPANAAKGGGLKLTNMANNKKICPYNVVQDPSTAIGGKFTFTHTYKRPKYLHTEGNLGIGSGFPKTGPCLKSTFWTITDADAKAPDNLVTTGGGFDDGTTCFQLVEYPKPTNPKVPSYMLQHCPYYCGGTPTTSLCYNPSLFIVSFIFFIGIALAAQVTIKDAKGKKVLNNVPYHLGPATAAKGGGFKLSKTANNKKICPYNVVQDPSAANLGDAFTFTHNYKRPKYLHTEGVVGIDSGFPKTGPCLKSTFWTVPDVEGKTPDNLVTTGGGFEEDTTCFQLVEYPKPTNPKVPSYMLQQCPYYCGGTPTPVMCYNISIYVDKGLRRLASGVGTPFEFVFHKVPNNNLEVRWHHEKQAVANCWIVVKSFLSHIGGNSKKLEVEAEMTEVQHHDRFISNDENP</sequence>
<dbReference type="CDD" id="cd00178">
    <property type="entry name" value="beta-trefoil_STI"/>
    <property type="match status" value="2"/>
</dbReference>
<feature type="chain" id="PRO_5041291672" evidence="3">
    <location>
        <begin position="20"/>
        <end position="441"/>
    </location>
</feature>
<keyword evidence="3" id="KW-0732">Signal</keyword>
<protein>
    <submittedName>
        <fullName evidence="4">Uncharacterized protein</fullName>
    </submittedName>
</protein>
<dbReference type="PANTHER" id="PTHR33107">
    <property type="entry name" value="KUNITZ TRYPSIN INHIBITOR 2"/>
    <property type="match status" value="1"/>
</dbReference>